<keyword evidence="3" id="KW-1185">Reference proteome</keyword>
<protein>
    <submittedName>
        <fullName evidence="2">Uncharacterized protein</fullName>
    </submittedName>
</protein>
<keyword evidence="1" id="KW-1133">Transmembrane helix</keyword>
<reference evidence="2 3" key="1">
    <citation type="submission" date="2014-08" db="EMBL/GenBank/DDBJ databases">
        <authorList>
            <person name="den Bakker H.C."/>
        </authorList>
    </citation>
    <scope>NUCLEOTIDE SEQUENCE [LARGE SCALE GENOMIC DNA]</scope>
    <source>
        <strain evidence="2 3">DSM 18334</strain>
    </source>
</reference>
<feature type="transmembrane region" description="Helical" evidence="1">
    <location>
        <begin position="30"/>
        <end position="48"/>
    </location>
</feature>
<name>A0A098M2A5_9BACL</name>
<gene>
    <name evidence="2" type="ORF">PWYN_16495</name>
</gene>
<accession>A0A098M2A5</accession>
<sequence>MTSALLTGFLFGLWVLPGYIISSFGTSTSYLFYVAQLMVFVVFQSYIFNATKGNLLFYLFAFWLAATGSQIQLYFFNPDVQKLQISYFIIAAVVIHFVFKKRNIAQPLQVFPDFIKA</sequence>
<feature type="transmembrane region" description="Helical" evidence="1">
    <location>
        <begin position="55"/>
        <end position="76"/>
    </location>
</feature>
<dbReference type="AlphaFoldDB" id="A0A098M2A5"/>
<evidence type="ECO:0000313" key="3">
    <source>
        <dbReference type="Proteomes" id="UP000029734"/>
    </source>
</evidence>
<keyword evidence="1" id="KW-0812">Transmembrane</keyword>
<dbReference type="Proteomes" id="UP000029734">
    <property type="component" value="Unassembled WGS sequence"/>
</dbReference>
<organism evidence="2 3">
    <name type="scientific">Paenibacillus wynnii</name>
    <dbReference type="NCBI Taxonomy" id="268407"/>
    <lineage>
        <taxon>Bacteria</taxon>
        <taxon>Bacillati</taxon>
        <taxon>Bacillota</taxon>
        <taxon>Bacilli</taxon>
        <taxon>Bacillales</taxon>
        <taxon>Paenibacillaceae</taxon>
        <taxon>Paenibacillus</taxon>
    </lineage>
</organism>
<evidence type="ECO:0000256" key="1">
    <source>
        <dbReference type="SAM" id="Phobius"/>
    </source>
</evidence>
<keyword evidence="1" id="KW-0472">Membrane</keyword>
<comment type="caution">
    <text evidence="2">The sequence shown here is derived from an EMBL/GenBank/DDBJ whole genome shotgun (WGS) entry which is preliminary data.</text>
</comment>
<feature type="transmembrane region" description="Helical" evidence="1">
    <location>
        <begin position="82"/>
        <end position="99"/>
    </location>
</feature>
<evidence type="ECO:0000313" key="2">
    <source>
        <dbReference type="EMBL" id="KGE16345.1"/>
    </source>
</evidence>
<dbReference type="eggNOG" id="COG1266">
    <property type="taxonomic scope" value="Bacteria"/>
</dbReference>
<proteinExistence type="predicted"/>
<reference evidence="2 3" key="2">
    <citation type="submission" date="2014-10" db="EMBL/GenBank/DDBJ databases">
        <title>Comparative genomics of the Paenibacillus odorifer group.</title>
        <authorList>
            <person name="Tsai Y.-C."/>
            <person name="Martin N."/>
            <person name="Korlach J."/>
            <person name="Wiedmann M."/>
        </authorList>
    </citation>
    <scope>NUCLEOTIDE SEQUENCE [LARGE SCALE GENOMIC DNA]</scope>
    <source>
        <strain evidence="2 3">DSM 18334</strain>
    </source>
</reference>
<dbReference type="EMBL" id="JQCR01000003">
    <property type="protein sequence ID" value="KGE16345.1"/>
    <property type="molecule type" value="Genomic_DNA"/>
</dbReference>
<dbReference type="STRING" id="268407.PWYN_16495"/>